<evidence type="ECO:0000313" key="1">
    <source>
        <dbReference type="Proteomes" id="UP000887579"/>
    </source>
</evidence>
<accession>A0AC34FXB6</accession>
<organism evidence="1 2">
    <name type="scientific">Panagrolaimus sp. ES5</name>
    <dbReference type="NCBI Taxonomy" id="591445"/>
    <lineage>
        <taxon>Eukaryota</taxon>
        <taxon>Metazoa</taxon>
        <taxon>Ecdysozoa</taxon>
        <taxon>Nematoda</taxon>
        <taxon>Chromadorea</taxon>
        <taxon>Rhabditida</taxon>
        <taxon>Tylenchina</taxon>
        <taxon>Panagrolaimomorpha</taxon>
        <taxon>Panagrolaimoidea</taxon>
        <taxon>Panagrolaimidae</taxon>
        <taxon>Panagrolaimus</taxon>
    </lineage>
</organism>
<reference evidence="2" key="1">
    <citation type="submission" date="2022-11" db="UniProtKB">
        <authorList>
            <consortium name="WormBaseParasite"/>
        </authorList>
    </citation>
    <scope>IDENTIFICATION</scope>
</reference>
<dbReference type="Proteomes" id="UP000887579">
    <property type="component" value="Unplaced"/>
</dbReference>
<sequence>MQSQKDESPYSSAEDISSDSFSPIPSPTDVKPSKESKEAPASSSVAANTIDEGPQSFQLHSLLDDDDESLKDVKLLRENFFSKPYSKNSGSSSKKSNLQDVVHDVEENVTNLPANYSNLSIKVKGEETSLRPSVERPCHTNANDKIRLRSNIPIRPEDKIIEGPHANYNDQVSIRGGGNETFPDTNVTLKSLGILEEIIANLNSMGIVTLKKIQENIVPLILKGNNDIVAYAKTGHGKTFSYLIPIINNIVSENRREPPTEKKPRVVILLQNHETAVQVYGFANKIAQGLDLNVIPAIGCNNMNSELEKIRHEGGDIVIGTTGRFIHYISEKKIPLDKIKTIVFDEADLFLKDKDWQRSMKIFRYNMPYGRRTFLFSATYDDQSCYNFYSFVRHDCWFVAVGELNQVEDLVRQTFMVDKLINHDKMLIRLLIEKAKNDRCPKTLVFTNSMDKADWIAGRLRLFKDIPCSFEIRAASLHSAIPIKDRDLIFKAFLLPFEDPTSIDVIVASDKISCGVSTPAELVVNYDIPNDIFIYILRVGRTGRNGHRGEAYTFIDSGQFKYYGYDQRSKLCSMLAVS</sequence>
<protein>
    <submittedName>
        <fullName evidence="2">ATP-dependent RNA helicase</fullName>
    </submittedName>
</protein>
<proteinExistence type="predicted"/>
<evidence type="ECO:0000313" key="2">
    <source>
        <dbReference type="WBParaSite" id="ES5_v2.g21990.t1"/>
    </source>
</evidence>
<dbReference type="WBParaSite" id="ES5_v2.g21990.t1">
    <property type="protein sequence ID" value="ES5_v2.g21990.t1"/>
    <property type="gene ID" value="ES5_v2.g21990"/>
</dbReference>
<name>A0AC34FXB6_9BILA</name>